<dbReference type="InterPro" id="IPR007036">
    <property type="entry name" value="Aste_AspA_hybrid_dom"/>
</dbReference>
<protein>
    <recommendedName>
        <fullName evidence="5 6">Succinylglutamate desuccinylase</fullName>
        <ecNumber evidence="5 6">3.5.1.96</ecNumber>
    </recommendedName>
</protein>
<dbReference type="GO" id="GO:0019545">
    <property type="term" value="P:L-arginine catabolic process to succinate"/>
    <property type="evidence" value="ECO:0007669"/>
    <property type="project" value="UniProtKB-UniRule"/>
</dbReference>
<feature type="domain" description="Succinylglutamate desuccinylase/Aspartoacylase catalytic" evidence="8">
    <location>
        <begin position="49"/>
        <end position="240"/>
    </location>
</feature>
<dbReference type="GO" id="GO:0019544">
    <property type="term" value="P:L-arginine catabolic process to L-glutamate"/>
    <property type="evidence" value="ECO:0007669"/>
    <property type="project" value="UniProtKB-UniRule"/>
</dbReference>
<comment type="pathway">
    <text evidence="5">Amino-acid degradation; L-arginine degradation via AST pathway; L-glutamate and succinate from L-arginine: step 5/5.</text>
</comment>
<dbReference type="NCBIfam" id="NF003706">
    <property type="entry name" value="PRK05324.1"/>
    <property type="match status" value="1"/>
</dbReference>
<dbReference type="InterPro" id="IPR055438">
    <property type="entry name" value="AstE_AspA_cat"/>
</dbReference>
<dbReference type="GO" id="GO:0008270">
    <property type="term" value="F:zinc ion binding"/>
    <property type="evidence" value="ECO:0007669"/>
    <property type="project" value="UniProtKB-UniRule"/>
</dbReference>
<comment type="caution">
    <text evidence="9">The sequence shown here is derived from an EMBL/GenBank/DDBJ whole genome shotgun (WGS) entry which is preliminary data.</text>
</comment>
<feature type="domain" description="AstE/AspA barrel-sandwich hybrid" evidence="7">
    <location>
        <begin position="255"/>
        <end position="329"/>
    </location>
</feature>
<sequence>MLALGRLLELTLAGREPTEKIQLLGEHVRLHWLDEGVLEVSLVGAQDCGLDLVLSAGIHGNETAPIELLDELLQAIARGDLQPRARLLVVFGNPEAMRRGERFVEQDLNRLFAGRHAEQVGFEAMRANDLEHHLSNFFSRPGRQRLHYDLHTAIRGSKIEQFALQPYAVGRSPCPQQLARLAQAGIAAVLLQDKPGITFSAFSYAHLQAEAFTLELGRARPFGRNQQVDLQALRQSLWQLIEGCETPVDPAALERLQLFRVSRELIKHSDAFRLHLPDTVENFSELAQGSLLAEDIAGSRWLVEEAQARIIFPNPRVANGLRAGLLVVPTTLDAWPG</sequence>
<evidence type="ECO:0000256" key="6">
    <source>
        <dbReference type="NCBIfam" id="TIGR03242"/>
    </source>
</evidence>
<dbReference type="PIRSF" id="PIRSF017020">
    <property type="entry name" value="AstE"/>
    <property type="match status" value="1"/>
</dbReference>
<evidence type="ECO:0000256" key="2">
    <source>
        <dbReference type="ARBA" id="ARBA00022723"/>
    </source>
</evidence>
<dbReference type="RefSeq" id="WP_101192847.1">
    <property type="nucleotide sequence ID" value="NZ_PIYS01000005.1"/>
</dbReference>
<comment type="catalytic activity">
    <reaction evidence="5">
        <text>N-succinyl-L-glutamate + H2O = L-glutamate + succinate</text>
        <dbReference type="Rhea" id="RHEA:15169"/>
        <dbReference type="ChEBI" id="CHEBI:15377"/>
        <dbReference type="ChEBI" id="CHEBI:29985"/>
        <dbReference type="ChEBI" id="CHEBI:30031"/>
        <dbReference type="ChEBI" id="CHEBI:58763"/>
        <dbReference type="EC" id="3.5.1.96"/>
    </reaction>
</comment>
<comment type="similarity">
    <text evidence="5">Belongs to the AspA/AstE family. Succinylglutamate desuccinylase subfamily.</text>
</comment>
<dbReference type="CDD" id="cd03855">
    <property type="entry name" value="M14_ASTE"/>
    <property type="match status" value="1"/>
</dbReference>
<comment type="cofactor">
    <cofactor evidence="5">
        <name>Zn(2+)</name>
        <dbReference type="ChEBI" id="CHEBI:29105"/>
    </cofactor>
    <text evidence="5">Binds 1 zinc ion per subunit.</text>
</comment>
<feature type="binding site" evidence="5">
    <location>
        <position position="62"/>
    </location>
    <ligand>
        <name>Zn(2+)</name>
        <dbReference type="ChEBI" id="CHEBI:29105"/>
    </ligand>
</feature>
<dbReference type="InterPro" id="IPR050178">
    <property type="entry name" value="AspA/AstE_fam"/>
</dbReference>
<keyword evidence="3 5" id="KW-0378">Hydrolase</keyword>
<dbReference type="GO" id="GO:0009017">
    <property type="term" value="F:succinylglutamate desuccinylase activity"/>
    <property type="evidence" value="ECO:0007669"/>
    <property type="project" value="UniProtKB-UniRule"/>
</dbReference>
<evidence type="ECO:0000313" key="9">
    <source>
        <dbReference type="EMBL" id="PKF72008.1"/>
    </source>
</evidence>
<dbReference type="Pfam" id="PF24827">
    <property type="entry name" value="AstE_AspA_cat"/>
    <property type="match status" value="1"/>
</dbReference>
<evidence type="ECO:0000259" key="7">
    <source>
        <dbReference type="Pfam" id="PF04952"/>
    </source>
</evidence>
<feature type="binding site" evidence="5">
    <location>
        <position position="151"/>
    </location>
    <ligand>
        <name>Zn(2+)</name>
        <dbReference type="ChEBI" id="CHEBI:29105"/>
    </ligand>
</feature>
<feature type="active site" evidence="5">
    <location>
        <position position="215"/>
    </location>
</feature>
<accession>A0A2I0CS99</accession>
<keyword evidence="1 5" id="KW-0056">Arginine metabolism</keyword>
<keyword evidence="2 5" id="KW-0479">Metal-binding</keyword>
<dbReference type="InterPro" id="IPR016681">
    <property type="entry name" value="SuccinylGlu_desuccinylase"/>
</dbReference>
<feature type="binding site" evidence="5">
    <location>
        <position position="59"/>
    </location>
    <ligand>
        <name>Zn(2+)</name>
        <dbReference type="ChEBI" id="CHEBI:29105"/>
    </ligand>
</feature>
<evidence type="ECO:0000259" key="8">
    <source>
        <dbReference type="Pfam" id="PF24827"/>
    </source>
</evidence>
<reference evidence="10" key="1">
    <citation type="submission" date="2017-12" db="EMBL/GenBank/DDBJ databases">
        <authorList>
            <person name="Yu X.-Y."/>
        </authorList>
    </citation>
    <scope>NUCLEOTIDE SEQUENCE [LARGE SCALE GENOMIC DNA]</scope>
    <source>
        <strain evidence="10">ZYSR67-Z</strain>
    </source>
</reference>
<name>A0A2I0CS99_9PSED</name>
<dbReference type="SUPFAM" id="SSF53187">
    <property type="entry name" value="Zn-dependent exopeptidases"/>
    <property type="match status" value="1"/>
</dbReference>
<gene>
    <name evidence="5 9" type="primary">astE</name>
    <name evidence="9" type="ORF">CW360_04185</name>
</gene>
<dbReference type="AlphaFoldDB" id="A0A2I0CS99"/>
<dbReference type="Pfam" id="PF04952">
    <property type="entry name" value="AstE_AspA_hybrid"/>
    <property type="match status" value="1"/>
</dbReference>
<dbReference type="NCBIfam" id="TIGR03242">
    <property type="entry name" value="arg_catab_astE"/>
    <property type="match status" value="1"/>
</dbReference>
<evidence type="ECO:0000256" key="5">
    <source>
        <dbReference type="HAMAP-Rule" id="MF_00767"/>
    </source>
</evidence>
<dbReference type="Gene3D" id="3.40.630.10">
    <property type="entry name" value="Zn peptidases"/>
    <property type="match status" value="1"/>
</dbReference>
<evidence type="ECO:0000256" key="3">
    <source>
        <dbReference type="ARBA" id="ARBA00022801"/>
    </source>
</evidence>
<evidence type="ECO:0000313" key="10">
    <source>
        <dbReference type="Proteomes" id="UP000242861"/>
    </source>
</evidence>
<keyword evidence="4 5" id="KW-0862">Zinc</keyword>
<proteinExistence type="inferred from homology"/>
<evidence type="ECO:0000256" key="4">
    <source>
        <dbReference type="ARBA" id="ARBA00022833"/>
    </source>
</evidence>
<dbReference type="EC" id="3.5.1.96" evidence="5 6"/>
<evidence type="ECO:0000256" key="1">
    <source>
        <dbReference type="ARBA" id="ARBA00022503"/>
    </source>
</evidence>
<dbReference type="GO" id="GO:0016788">
    <property type="term" value="F:hydrolase activity, acting on ester bonds"/>
    <property type="evidence" value="ECO:0007669"/>
    <property type="project" value="UniProtKB-UniRule"/>
</dbReference>
<dbReference type="PANTHER" id="PTHR15162">
    <property type="entry name" value="ASPARTOACYLASE"/>
    <property type="match status" value="1"/>
</dbReference>
<dbReference type="Proteomes" id="UP000242861">
    <property type="component" value="Unassembled WGS sequence"/>
</dbReference>
<dbReference type="PANTHER" id="PTHR15162:SF7">
    <property type="entry name" value="SUCCINYLGLUTAMATE DESUCCINYLASE"/>
    <property type="match status" value="1"/>
</dbReference>
<dbReference type="EMBL" id="PIYS01000005">
    <property type="protein sequence ID" value="PKF72008.1"/>
    <property type="molecule type" value="Genomic_DNA"/>
</dbReference>
<dbReference type="UniPathway" id="UPA00185">
    <property type="reaction ID" value="UER00283"/>
</dbReference>
<organism evidence="9 10">
    <name type="scientific">Pseudomonas fluvialis</name>
    <dbReference type="NCBI Taxonomy" id="1793966"/>
    <lineage>
        <taxon>Bacteria</taxon>
        <taxon>Pseudomonadati</taxon>
        <taxon>Pseudomonadota</taxon>
        <taxon>Gammaproteobacteria</taxon>
        <taxon>Pseudomonadales</taxon>
        <taxon>Pseudomonadaceae</taxon>
        <taxon>Pseudomonas</taxon>
    </lineage>
</organism>
<dbReference type="HAMAP" id="MF_00767">
    <property type="entry name" value="Arg_catab_AstE"/>
    <property type="match status" value="1"/>
</dbReference>
<comment type="function">
    <text evidence="5">Transforms N(2)-succinylglutamate into succinate and glutamate.</text>
</comment>